<reference evidence="1" key="1">
    <citation type="journal article" date="2014" name="Front. Microbiol.">
        <title>High frequency of phylogenetically diverse reductive dehalogenase-homologous genes in deep subseafloor sedimentary metagenomes.</title>
        <authorList>
            <person name="Kawai M."/>
            <person name="Futagami T."/>
            <person name="Toyoda A."/>
            <person name="Takaki Y."/>
            <person name="Nishi S."/>
            <person name="Hori S."/>
            <person name="Arai W."/>
            <person name="Tsubouchi T."/>
            <person name="Morono Y."/>
            <person name="Uchiyama I."/>
            <person name="Ito T."/>
            <person name="Fujiyama A."/>
            <person name="Inagaki F."/>
            <person name="Takami H."/>
        </authorList>
    </citation>
    <scope>NUCLEOTIDE SEQUENCE</scope>
    <source>
        <strain evidence="1">Expedition CK06-06</strain>
    </source>
</reference>
<sequence>MKSIYHMLRVGSVITHDDGSGDKKHFVQGLQNGQIALNEIDEETPEQDFSPLRADNEELVWLSPEDPIFDETKAAFLALDTEAKQIKLCPTCIANEVQVWPTVENAELACEVCLHNYQLRNLLVAQIVG</sequence>
<protein>
    <submittedName>
        <fullName evidence="1">Uncharacterized protein</fullName>
    </submittedName>
</protein>
<organism evidence="1">
    <name type="scientific">marine sediment metagenome</name>
    <dbReference type="NCBI Taxonomy" id="412755"/>
    <lineage>
        <taxon>unclassified sequences</taxon>
        <taxon>metagenomes</taxon>
        <taxon>ecological metagenomes</taxon>
    </lineage>
</organism>
<accession>X0RI71</accession>
<proteinExistence type="predicted"/>
<name>X0RI71_9ZZZZ</name>
<comment type="caution">
    <text evidence="1">The sequence shown here is derived from an EMBL/GenBank/DDBJ whole genome shotgun (WGS) entry which is preliminary data.</text>
</comment>
<dbReference type="EMBL" id="BARS01007712">
    <property type="protein sequence ID" value="GAF68524.1"/>
    <property type="molecule type" value="Genomic_DNA"/>
</dbReference>
<gene>
    <name evidence="1" type="ORF">S01H1_14798</name>
</gene>
<evidence type="ECO:0000313" key="1">
    <source>
        <dbReference type="EMBL" id="GAF68524.1"/>
    </source>
</evidence>
<dbReference type="AlphaFoldDB" id="X0RI71"/>